<dbReference type="Pfam" id="PF00106">
    <property type="entry name" value="adh_short"/>
    <property type="match status" value="1"/>
</dbReference>
<dbReference type="InterPro" id="IPR036291">
    <property type="entry name" value="NAD(P)-bd_dom_sf"/>
</dbReference>
<proteinExistence type="inferred from homology"/>
<dbReference type="PANTHER" id="PTHR44169:SF6">
    <property type="entry name" value="NADPH-DEPENDENT 1-ACYLDIHYDROXYACETONE PHOSPHATE REDUCTASE"/>
    <property type="match status" value="1"/>
</dbReference>
<dbReference type="PROSITE" id="PS00061">
    <property type="entry name" value="ADH_SHORT"/>
    <property type="match status" value="1"/>
</dbReference>
<dbReference type="InterPro" id="IPR002347">
    <property type="entry name" value="SDR_fam"/>
</dbReference>
<evidence type="ECO:0000313" key="4">
    <source>
        <dbReference type="EMBL" id="OBQ60925.1"/>
    </source>
</evidence>
<sequence length="250" mass="26429">MLEKGMRALVTGGSGGIGAALVKMLGSHGVETVALSNNQEKLDALKGIDNVKTVFMDVTDAAALKEAFSGQHIDILVNAAGVLGVTGTLYSVPTSSAQRIIDVNVIGVHNALSAVVPGMVERNRGHIVNIGSLAGPYPSAGQPMYSASKAAIHNMSANLRMELFGTDVRVTEVRPGRVRTGMHAEMFDGDHAKSDAMLYDPYECLWPQDIADAIQYVLSTPPHVCVAQIEVVPTHQVVGGTKMFQRLPAA</sequence>
<evidence type="ECO:0000256" key="1">
    <source>
        <dbReference type="ARBA" id="ARBA00006484"/>
    </source>
</evidence>
<dbReference type="RefSeq" id="WP_056566134.1">
    <property type="nucleotide sequence ID" value="NZ_CP033334.1"/>
</dbReference>
<name>A0A6M7U1M8_RHILI</name>
<protein>
    <submittedName>
        <fullName evidence="4">Uncharacterized protein</fullName>
    </submittedName>
</protein>
<dbReference type="Gene3D" id="3.40.50.720">
    <property type="entry name" value="NAD(P)-binding Rossmann-like Domain"/>
    <property type="match status" value="1"/>
</dbReference>
<dbReference type="SUPFAM" id="SSF51735">
    <property type="entry name" value="NAD(P)-binding Rossmann-fold domains"/>
    <property type="match status" value="1"/>
</dbReference>
<gene>
    <name evidence="4" type="ORF">A8145_23765</name>
</gene>
<dbReference type="PRINTS" id="PR00080">
    <property type="entry name" value="SDRFAMILY"/>
</dbReference>
<evidence type="ECO:0000313" key="5">
    <source>
        <dbReference type="Proteomes" id="UP000093737"/>
    </source>
</evidence>
<evidence type="ECO:0000256" key="3">
    <source>
        <dbReference type="RuleBase" id="RU000363"/>
    </source>
</evidence>
<dbReference type="PANTHER" id="PTHR44169">
    <property type="entry name" value="NADPH-DEPENDENT 1-ACYLDIHYDROXYACETONE PHOSPHATE REDUCTASE"/>
    <property type="match status" value="1"/>
</dbReference>
<dbReference type="PRINTS" id="PR00081">
    <property type="entry name" value="GDHRDH"/>
</dbReference>
<keyword evidence="2" id="KW-0560">Oxidoreductase</keyword>
<dbReference type="GO" id="GO:0016616">
    <property type="term" value="F:oxidoreductase activity, acting on the CH-OH group of donors, NAD or NADP as acceptor"/>
    <property type="evidence" value="ECO:0007669"/>
    <property type="project" value="UniProtKB-ARBA"/>
</dbReference>
<evidence type="ECO:0000256" key="2">
    <source>
        <dbReference type="ARBA" id="ARBA00023002"/>
    </source>
</evidence>
<dbReference type="EMBL" id="LYTK01000021">
    <property type="protein sequence ID" value="OBQ60925.1"/>
    <property type="molecule type" value="Genomic_DNA"/>
</dbReference>
<dbReference type="InterPro" id="IPR020904">
    <property type="entry name" value="Sc_DH/Rdtase_CS"/>
</dbReference>
<organism evidence="4 5">
    <name type="scientific">Rhizobium loti</name>
    <name type="common">Mesorhizobium loti</name>
    <dbReference type="NCBI Taxonomy" id="381"/>
    <lineage>
        <taxon>Bacteria</taxon>
        <taxon>Pseudomonadati</taxon>
        <taxon>Pseudomonadota</taxon>
        <taxon>Alphaproteobacteria</taxon>
        <taxon>Hyphomicrobiales</taxon>
        <taxon>Phyllobacteriaceae</taxon>
        <taxon>Mesorhizobium</taxon>
    </lineage>
</organism>
<dbReference type="Proteomes" id="UP000093737">
    <property type="component" value="Unassembled WGS sequence"/>
</dbReference>
<comment type="caution">
    <text evidence="4">The sequence shown here is derived from an EMBL/GenBank/DDBJ whole genome shotgun (WGS) entry which is preliminary data.</text>
</comment>
<comment type="similarity">
    <text evidence="1 3">Belongs to the short-chain dehydrogenases/reductases (SDR) family.</text>
</comment>
<dbReference type="AlphaFoldDB" id="A0A6M7U1M8"/>
<reference evidence="4 5" key="1">
    <citation type="submission" date="2016-05" db="EMBL/GenBank/DDBJ databases">
        <authorList>
            <person name="Ramsay J.P."/>
        </authorList>
    </citation>
    <scope>NUCLEOTIDE SEQUENCE [LARGE SCALE GENOMIC DNA]</scope>
    <source>
        <strain evidence="4 5">NZP2042</strain>
    </source>
</reference>
<accession>A0A6M7U1M8</accession>
<dbReference type="FunFam" id="3.40.50.720:FF:000047">
    <property type="entry name" value="NADP-dependent L-serine/L-allo-threonine dehydrogenase"/>
    <property type="match status" value="1"/>
</dbReference>